<evidence type="ECO:0000256" key="4">
    <source>
        <dbReference type="ARBA" id="ARBA00022759"/>
    </source>
</evidence>
<dbReference type="SUPFAM" id="SSF54160">
    <property type="entry name" value="Chromo domain-like"/>
    <property type="match status" value="1"/>
</dbReference>
<dbReference type="Gene3D" id="3.30.420.10">
    <property type="entry name" value="Ribonuclease H-like superfamily/Ribonuclease H"/>
    <property type="match status" value="1"/>
</dbReference>
<protein>
    <submittedName>
        <fullName evidence="8">Transposon Ty3-G Gag-Pol polyprotein</fullName>
    </submittedName>
</protein>
<evidence type="ECO:0000259" key="7">
    <source>
        <dbReference type="PROSITE" id="PS50994"/>
    </source>
</evidence>
<dbReference type="GO" id="GO:0003676">
    <property type="term" value="F:nucleic acid binding"/>
    <property type="evidence" value="ECO:0007669"/>
    <property type="project" value="InterPro"/>
</dbReference>
<dbReference type="PROSITE" id="PS50994">
    <property type="entry name" value="INTEGRASE"/>
    <property type="match status" value="1"/>
</dbReference>
<proteinExistence type="predicted"/>
<gene>
    <name evidence="9" type="ORF">E5676_scaffold708G00260</name>
    <name evidence="8" type="ORF">E6C27_scaffold125G001580</name>
</gene>
<accession>A0A5A7TI22</accession>
<dbReference type="GO" id="GO:0016787">
    <property type="term" value="F:hydrolase activity"/>
    <property type="evidence" value="ECO:0007669"/>
    <property type="project" value="UniProtKB-KW"/>
</dbReference>
<dbReference type="EMBL" id="SSTD01006392">
    <property type="protein sequence ID" value="TYK20298.1"/>
    <property type="molecule type" value="Genomic_DNA"/>
</dbReference>
<feature type="domain" description="Integrase catalytic" evidence="7">
    <location>
        <begin position="32"/>
        <end position="200"/>
    </location>
</feature>
<dbReference type="InterPro" id="IPR016197">
    <property type="entry name" value="Chromo-like_dom_sf"/>
</dbReference>
<dbReference type="GO" id="GO:0004519">
    <property type="term" value="F:endonuclease activity"/>
    <property type="evidence" value="ECO:0007669"/>
    <property type="project" value="UniProtKB-KW"/>
</dbReference>
<dbReference type="Pfam" id="PF17917">
    <property type="entry name" value="RT_RNaseH"/>
    <property type="match status" value="1"/>
</dbReference>
<dbReference type="PANTHER" id="PTHR37984">
    <property type="entry name" value="PROTEIN CBG26694"/>
    <property type="match status" value="1"/>
</dbReference>
<dbReference type="Pfam" id="PF24626">
    <property type="entry name" value="SH3_Tf2-1"/>
    <property type="match status" value="1"/>
</dbReference>
<dbReference type="AlphaFoldDB" id="A0A5A7TI22"/>
<keyword evidence="3" id="KW-0540">Nuclease</keyword>
<dbReference type="InterPro" id="IPR050951">
    <property type="entry name" value="Retrovirus_Pol_polyprotein"/>
</dbReference>
<evidence type="ECO:0000256" key="6">
    <source>
        <dbReference type="ARBA" id="ARBA00022918"/>
    </source>
</evidence>
<evidence type="ECO:0000256" key="1">
    <source>
        <dbReference type="ARBA" id="ARBA00022679"/>
    </source>
</evidence>
<dbReference type="SUPFAM" id="SSF56672">
    <property type="entry name" value="DNA/RNA polymerases"/>
    <property type="match status" value="1"/>
</dbReference>
<evidence type="ECO:0000256" key="2">
    <source>
        <dbReference type="ARBA" id="ARBA00022695"/>
    </source>
</evidence>
<dbReference type="Proteomes" id="UP000321947">
    <property type="component" value="Unassembled WGS sequence"/>
</dbReference>
<dbReference type="Proteomes" id="UP000321393">
    <property type="component" value="Unassembled WGS sequence"/>
</dbReference>
<keyword evidence="2" id="KW-0548">Nucleotidyltransferase</keyword>
<organism evidence="8 10">
    <name type="scientific">Cucumis melo var. makuwa</name>
    <name type="common">Oriental melon</name>
    <dbReference type="NCBI Taxonomy" id="1194695"/>
    <lineage>
        <taxon>Eukaryota</taxon>
        <taxon>Viridiplantae</taxon>
        <taxon>Streptophyta</taxon>
        <taxon>Embryophyta</taxon>
        <taxon>Tracheophyta</taxon>
        <taxon>Spermatophyta</taxon>
        <taxon>Magnoliopsida</taxon>
        <taxon>eudicotyledons</taxon>
        <taxon>Gunneridae</taxon>
        <taxon>Pentapetalae</taxon>
        <taxon>rosids</taxon>
        <taxon>fabids</taxon>
        <taxon>Cucurbitales</taxon>
        <taxon>Cucurbitaceae</taxon>
        <taxon>Benincaseae</taxon>
        <taxon>Cucumis</taxon>
    </lineage>
</organism>
<evidence type="ECO:0000256" key="3">
    <source>
        <dbReference type="ARBA" id="ARBA00022722"/>
    </source>
</evidence>
<dbReference type="InterPro" id="IPR041373">
    <property type="entry name" value="RT_RNaseH"/>
</dbReference>
<dbReference type="OrthoDB" id="5554229at2759"/>
<dbReference type="SUPFAM" id="SSF53098">
    <property type="entry name" value="Ribonuclease H-like"/>
    <property type="match status" value="1"/>
</dbReference>
<dbReference type="GO" id="GO:0015074">
    <property type="term" value="P:DNA integration"/>
    <property type="evidence" value="ECO:0007669"/>
    <property type="project" value="InterPro"/>
</dbReference>
<evidence type="ECO:0000256" key="5">
    <source>
        <dbReference type="ARBA" id="ARBA00022801"/>
    </source>
</evidence>
<keyword evidence="5" id="KW-0378">Hydrolase</keyword>
<keyword evidence="4" id="KW-0255">Endonuclease</keyword>
<keyword evidence="1" id="KW-0808">Transferase</keyword>
<sequence>MVVVLAIQRWRPYLLGTKFVVKTDQKSLKFLLEHRTIQSQYQKWVAKLLGYSFEVVYKPDLTTIKEEVEKDEKLQKVITEEKADGSRKRTKFTEKNGMWHYKNRFPSSIVSDRDKVVLSNFWKEMFRLAGTMLNKSTAYHPQSDGQTEVVNRGLETYLRCFCGERPKECMSWLPWAEHWYNTTFHRSLGVSPFQVLYGRKPPSLISYGEGTTTSSTLAEQLNERDTILVALRDQLLLAQQQMKQYADKKRRHVEYDVGEWVFLKIRSYRQFSLRKKRNEKLSSKYFGPYEILEKVGTVAYKLDLPATTSIHPVFHVSQLKEFVGDQTEVQPTTQFVNENLEWQAQPEEALKYQKNSAGGWEVLIRWKDLSEHEAPWECYNEIQRLYPTFHLVTLRTR</sequence>
<dbReference type="InterPro" id="IPR036397">
    <property type="entry name" value="RNaseH_sf"/>
</dbReference>
<dbReference type="EMBL" id="SSTE01017007">
    <property type="protein sequence ID" value="KAA0040959.1"/>
    <property type="molecule type" value="Genomic_DNA"/>
</dbReference>
<name>A0A5A7TI22_CUCMM</name>
<evidence type="ECO:0000313" key="11">
    <source>
        <dbReference type="Proteomes" id="UP000321947"/>
    </source>
</evidence>
<dbReference type="GO" id="GO:0003964">
    <property type="term" value="F:RNA-directed DNA polymerase activity"/>
    <property type="evidence" value="ECO:0007669"/>
    <property type="project" value="UniProtKB-KW"/>
</dbReference>
<dbReference type="InterPro" id="IPR001584">
    <property type="entry name" value="Integrase_cat-core"/>
</dbReference>
<comment type="caution">
    <text evidence="8">The sequence shown here is derived from an EMBL/GenBank/DDBJ whole genome shotgun (WGS) entry which is preliminary data.</text>
</comment>
<reference evidence="10 11" key="1">
    <citation type="submission" date="2019-08" db="EMBL/GenBank/DDBJ databases">
        <title>Draft genome sequences of two oriental melons (Cucumis melo L. var makuwa).</title>
        <authorList>
            <person name="Kwon S.-Y."/>
        </authorList>
    </citation>
    <scope>NUCLEOTIDE SEQUENCE [LARGE SCALE GENOMIC DNA]</scope>
    <source>
        <strain evidence="11">cv. Chang Bougi</strain>
        <strain evidence="10">cv. SW 3</strain>
        <tissue evidence="8">Leaf</tissue>
    </source>
</reference>
<dbReference type="InterPro" id="IPR056924">
    <property type="entry name" value="SH3_Tf2-1"/>
</dbReference>
<dbReference type="PANTHER" id="PTHR37984:SF5">
    <property type="entry name" value="PROTEIN NYNRIN-LIKE"/>
    <property type="match status" value="1"/>
</dbReference>
<dbReference type="InterPro" id="IPR043502">
    <property type="entry name" value="DNA/RNA_pol_sf"/>
</dbReference>
<keyword evidence="6" id="KW-0695">RNA-directed DNA polymerase</keyword>
<evidence type="ECO:0000313" key="9">
    <source>
        <dbReference type="EMBL" id="TYK20298.1"/>
    </source>
</evidence>
<evidence type="ECO:0000313" key="8">
    <source>
        <dbReference type="EMBL" id="KAA0040959.1"/>
    </source>
</evidence>
<evidence type="ECO:0000313" key="10">
    <source>
        <dbReference type="Proteomes" id="UP000321393"/>
    </source>
</evidence>
<dbReference type="InterPro" id="IPR012337">
    <property type="entry name" value="RNaseH-like_sf"/>
</dbReference>